<dbReference type="PRINTS" id="PR00980">
    <property type="entry name" value="TRNASYNTHALA"/>
</dbReference>
<dbReference type="InterPro" id="IPR012947">
    <property type="entry name" value="tRNA_SAD"/>
</dbReference>
<dbReference type="InterPro" id="IPR009000">
    <property type="entry name" value="Transl_B-barrel_sf"/>
</dbReference>
<accession>A0A6J6P4Y2</accession>
<name>A0A6J6P4Y2_9ZZZZ</name>
<dbReference type="InterPro" id="IPR002318">
    <property type="entry name" value="Ala-tRNA-lgiase_IIc"/>
</dbReference>
<dbReference type="InterPro" id="IPR018163">
    <property type="entry name" value="Thr/Ala-tRNA-synth_IIc_edit"/>
</dbReference>
<evidence type="ECO:0000256" key="1">
    <source>
        <dbReference type="ARBA" id="ARBA00008226"/>
    </source>
</evidence>
<dbReference type="Gene3D" id="6.10.250.550">
    <property type="match status" value="1"/>
</dbReference>
<feature type="coiled-coil region" evidence="11">
    <location>
        <begin position="732"/>
        <end position="759"/>
    </location>
</feature>
<dbReference type="SMART" id="SM00863">
    <property type="entry name" value="tRNA_SAD"/>
    <property type="match status" value="1"/>
</dbReference>
<dbReference type="Gene3D" id="3.30.930.10">
    <property type="entry name" value="Bira Bifunctional Protein, Domain 2"/>
    <property type="match status" value="1"/>
</dbReference>
<keyword evidence="10" id="KW-0030">Aminoacyl-tRNA synthetase</keyword>
<evidence type="ECO:0000256" key="10">
    <source>
        <dbReference type="ARBA" id="ARBA00023146"/>
    </source>
</evidence>
<dbReference type="PANTHER" id="PTHR11777">
    <property type="entry name" value="ALANYL-TRNA SYNTHETASE"/>
    <property type="match status" value="1"/>
</dbReference>
<dbReference type="FunFam" id="3.10.310.40:FF:000001">
    <property type="entry name" value="Alanine--tRNA ligase"/>
    <property type="match status" value="1"/>
</dbReference>
<dbReference type="GO" id="GO:0006419">
    <property type="term" value="P:alanyl-tRNA aminoacylation"/>
    <property type="evidence" value="ECO:0007669"/>
    <property type="project" value="InterPro"/>
</dbReference>
<dbReference type="Pfam" id="PF07973">
    <property type="entry name" value="tRNA_SAD"/>
    <property type="match status" value="1"/>
</dbReference>
<dbReference type="GO" id="GO:0005829">
    <property type="term" value="C:cytosol"/>
    <property type="evidence" value="ECO:0007669"/>
    <property type="project" value="TreeGrafter"/>
</dbReference>
<dbReference type="InterPro" id="IPR018165">
    <property type="entry name" value="Ala-tRNA-synth_IIc_core"/>
</dbReference>
<keyword evidence="8" id="KW-0694">RNA-binding</keyword>
<evidence type="ECO:0000256" key="2">
    <source>
        <dbReference type="ARBA" id="ARBA00013168"/>
    </source>
</evidence>
<evidence type="ECO:0000256" key="11">
    <source>
        <dbReference type="SAM" id="Coils"/>
    </source>
</evidence>
<evidence type="ECO:0000256" key="6">
    <source>
        <dbReference type="ARBA" id="ARBA00022741"/>
    </source>
</evidence>
<keyword evidence="11" id="KW-0175">Coiled coil</keyword>
<evidence type="ECO:0000256" key="3">
    <source>
        <dbReference type="ARBA" id="ARBA00017959"/>
    </source>
</evidence>
<keyword evidence="4" id="KW-0820">tRNA-binding</keyword>
<dbReference type="Pfam" id="PF01411">
    <property type="entry name" value="tRNA-synt_2c"/>
    <property type="match status" value="1"/>
</dbReference>
<protein>
    <recommendedName>
        <fullName evidence="3">Alanine--tRNA ligase</fullName>
        <ecNumber evidence="2">6.1.1.7</ecNumber>
    </recommendedName>
</protein>
<evidence type="ECO:0000256" key="5">
    <source>
        <dbReference type="ARBA" id="ARBA00022598"/>
    </source>
</evidence>
<dbReference type="SUPFAM" id="SSF55681">
    <property type="entry name" value="Class II aaRS and biotin synthetases"/>
    <property type="match status" value="1"/>
</dbReference>
<dbReference type="SUPFAM" id="SSF55186">
    <property type="entry name" value="ThrRS/AlaRS common domain"/>
    <property type="match status" value="1"/>
</dbReference>
<gene>
    <name evidence="13" type="ORF">UFOPK2582_00551</name>
</gene>
<dbReference type="AlphaFoldDB" id="A0A6J6P4Y2"/>
<evidence type="ECO:0000256" key="9">
    <source>
        <dbReference type="ARBA" id="ARBA00022917"/>
    </source>
</evidence>
<dbReference type="GO" id="GO:0000049">
    <property type="term" value="F:tRNA binding"/>
    <property type="evidence" value="ECO:0007669"/>
    <property type="project" value="UniProtKB-KW"/>
</dbReference>
<dbReference type="InterPro" id="IPR003156">
    <property type="entry name" value="DHHA1_dom"/>
</dbReference>
<dbReference type="NCBIfam" id="TIGR00344">
    <property type="entry name" value="alaS"/>
    <property type="match status" value="1"/>
</dbReference>
<evidence type="ECO:0000256" key="7">
    <source>
        <dbReference type="ARBA" id="ARBA00022840"/>
    </source>
</evidence>
<feature type="domain" description="Alanyl-transfer RNA synthetases family profile" evidence="12">
    <location>
        <begin position="9"/>
        <end position="709"/>
    </location>
</feature>
<dbReference type="SUPFAM" id="SSF50447">
    <property type="entry name" value="Translation proteins"/>
    <property type="match status" value="1"/>
</dbReference>
<dbReference type="PANTHER" id="PTHR11777:SF9">
    <property type="entry name" value="ALANINE--TRNA LIGASE, CYTOPLASMIC"/>
    <property type="match status" value="1"/>
</dbReference>
<keyword evidence="9" id="KW-0648">Protein biosynthesis</keyword>
<dbReference type="Gene3D" id="3.30.980.10">
    <property type="entry name" value="Threonyl-trna Synthetase, Chain A, domain 2"/>
    <property type="match status" value="1"/>
</dbReference>
<evidence type="ECO:0000256" key="8">
    <source>
        <dbReference type="ARBA" id="ARBA00022884"/>
    </source>
</evidence>
<dbReference type="FunFam" id="3.30.980.10:FF:000004">
    <property type="entry name" value="Alanine--tRNA ligase, cytoplasmic"/>
    <property type="match status" value="1"/>
</dbReference>
<dbReference type="EC" id="6.1.1.7" evidence="2"/>
<keyword evidence="5" id="KW-0436">Ligase</keyword>
<dbReference type="GO" id="GO:0002161">
    <property type="term" value="F:aminoacyl-tRNA deacylase activity"/>
    <property type="evidence" value="ECO:0007669"/>
    <property type="project" value="TreeGrafter"/>
</dbReference>
<proteinExistence type="inferred from homology"/>
<dbReference type="InterPro" id="IPR045864">
    <property type="entry name" value="aa-tRNA-synth_II/BPL/LPL"/>
</dbReference>
<evidence type="ECO:0000259" key="12">
    <source>
        <dbReference type="PROSITE" id="PS50860"/>
    </source>
</evidence>
<dbReference type="GO" id="GO:0005524">
    <property type="term" value="F:ATP binding"/>
    <property type="evidence" value="ECO:0007669"/>
    <property type="project" value="UniProtKB-KW"/>
</dbReference>
<dbReference type="Gene3D" id="2.40.30.130">
    <property type="match status" value="1"/>
</dbReference>
<dbReference type="Gene3D" id="3.10.310.40">
    <property type="match status" value="1"/>
</dbReference>
<dbReference type="PROSITE" id="PS50860">
    <property type="entry name" value="AA_TRNA_LIGASE_II_ALA"/>
    <property type="match status" value="1"/>
</dbReference>
<dbReference type="Gene3D" id="3.30.54.20">
    <property type="match status" value="1"/>
</dbReference>
<dbReference type="InterPro" id="IPR018162">
    <property type="entry name" value="Ala-tRNA-ligase_IIc_anticod-bd"/>
</dbReference>
<dbReference type="CDD" id="cd00673">
    <property type="entry name" value="AlaRS_core"/>
    <property type="match status" value="1"/>
</dbReference>
<comment type="similarity">
    <text evidence="1">Belongs to the class-II aminoacyl-tRNA synthetase family.</text>
</comment>
<dbReference type="HAMAP" id="MF_00036_B">
    <property type="entry name" value="Ala_tRNA_synth_B"/>
    <property type="match status" value="1"/>
</dbReference>
<dbReference type="GO" id="GO:0004813">
    <property type="term" value="F:alanine-tRNA ligase activity"/>
    <property type="evidence" value="ECO:0007669"/>
    <property type="project" value="UniProtKB-EC"/>
</dbReference>
<evidence type="ECO:0000313" key="13">
    <source>
        <dbReference type="EMBL" id="CAB4693432.1"/>
    </source>
</evidence>
<dbReference type="SUPFAM" id="SSF101353">
    <property type="entry name" value="Putative anticodon-binding domain of alanyl-tRNA synthetase (AlaRS)"/>
    <property type="match status" value="1"/>
</dbReference>
<organism evidence="13">
    <name type="scientific">freshwater metagenome</name>
    <dbReference type="NCBI Taxonomy" id="449393"/>
    <lineage>
        <taxon>unclassified sequences</taxon>
        <taxon>metagenomes</taxon>
        <taxon>ecological metagenomes</taxon>
    </lineage>
</organism>
<dbReference type="InterPro" id="IPR018164">
    <property type="entry name" value="Ala-tRNA-synth_IIc_N"/>
</dbReference>
<evidence type="ECO:0000256" key="4">
    <source>
        <dbReference type="ARBA" id="ARBA00022555"/>
    </source>
</evidence>
<keyword evidence="6" id="KW-0547">Nucleotide-binding</keyword>
<dbReference type="InterPro" id="IPR023033">
    <property type="entry name" value="Ala_tRNA_ligase_euk/bac"/>
</dbReference>
<sequence length="866" mass="93493">MSATPPRPLTANELRSKWNEFFVARAHTPVRSGSLIPTHPSAPMFTNSGMMPFVPYFLGEETAPYEPPRAVSIQKCVRAGGKHNDLDAIGRSPRHLSFFEMLGNFSFGDYFKAQAIPWAWEFVTEVLGVDGDRLWVTCHVTDDEAEGIWADVVGVPRDRIQRLDKDNFWEMGETGPCGPSTEIFFDFGPEHGPDGGPANELAEHRFVEIWNLVFTQYFRGESGELTDLPTRNVDTGAGMERILAVLQGSASLYTADVLAGLVQRAEQVTSHKIGESEITDIGLRLLADHTRTAAFLVSDGVLPSNEDRGYVLRRIIRRAVRFGYMLGVEKMIMAPLVERCVEIMGEAYPELVTQQDALTEIIGREEANFRQTLARGSVLLDSELAGVAPGGQLDGRVAFELHDTFGFPLEVTREMAELQGLEVDVDEFDLAMTEQRERSRAAGKKTGVATGQQVEAERAVLAASGPTVFTGREEVTTTATVLAVIGEAVFLDRSPFYAESGGQIGDTGSITSDTGTLEVVATTYAIPGVLHRHQFQVIQGEVNPGQQVVATIDDERRSAIRRNHTATHLLHWALREVLGQQVKQQGSSVDADRLRFDFSHHGAVTAEELERIEQLANAQVLSNGAVRHFETTMDEAVELGALAFFGDKYGERVRVLQAGDQSVELCGGTHVSALGNIGLIRITSEGSIGSNVRRLEAVTGYATAARLRHQEQTLQSAAELLGVAADAVLEGVSKKLADVKSLREELKVARQQLAGSQSEDLVAAAVDGVVIAEVSAESREELRDLAVAIRDKPGISAVILATSPGGKGVAFVAAVSQESGLNAGELIADAVKIVGGGGGKGAELAAAGGRHPEKITEALDQVRTLF</sequence>
<dbReference type="EMBL" id="CAEZXS010000047">
    <property type="protein sequence ID" value="CAB4693432.1"/>
    <property type="molecule type" value="Genomic_DNA"/>
</dbReference>
<dbReference type="InterPro" id="IPR050058">
    <property type="entry name" value="Ala-tRNA_ligase"/>
</dbReference>
<dbReference type="Pfam" id="PF02272">
    <property type="entry name" value="DHHA1"/>
    <property type="match status" value="1"/>
</dbReference>
<reference evidence="13" key="1">
    <citation type="submission" date="2020-05" db="EMBL/GenBank/DDBJ databases">
        <authorList>
            <person name="Chiriac C."/>
            <person name="Salcher M."/>
            <person name="Ghai R."/>
            <person name="Kavagutti S V."/>
        </authorList>
    </citation>
    <scope>NUCLEOTIDE SEQUENCE</scope>
</reference>
<keyword evidence="7" id="KW-0067">ATP-binding</keyword>